<evidence type="ECO:0000256" key="2">
    <source>
        <dbReference type="SAM" id="MobiDB-lite"/>
    </source>
</evidence>
<dbReference type="InterPro" id="IPR029063">
    <property type="entry name" value="SAM-dependent_MTases_sf"/>
</dbReference>
<dbReference type="PANTHER" id="PTHR43591:SF24">
    <property type="entry name" value="2-METHOXY-6-POLYPRENYL-1,4-BENZOQUINOL METHYLASE, MITOCHONDRIAL"/>
    <property type="match status" value="1"/>
</dbReference>
<protein>
    <submittedName>
        <fullName evidence="3">Methyltransferase domain-containing protein</fullName>
    </submittedName>
</protein>
<reference evidence="3 4" key="1">
    <citation type="submission" date="2019-12" db="EMBL/GenBank/DDBJ databases">
        <title>A genome sequence resource for the geographically widespread anthracnose pathogen Colletotrichum asianum.</title>
        <authorList>
            <person name="Meng Y."/>
        </authorList>
    </citation>
    <scope>NUCLEOTIDE SEQUENCE [LARGE SCALE GENOMIC DNA]</scope>
    <source>
        <strain evidence="3 4">ICMP 18580</strain>
    </source>
</reference>
<dbReference type="OrthoDB" id="184880at2759"/>
<keyword evidence="4" id="KW-1185">Reference proteome</keyword>
<dbReference type="EMBL" id="WOWK01000023">
    <property type="protein sequence ID" value="KAF0327399.1"/>
    <property type="molecule type" value="Genomic_DNA"/>
</dbReference>
<dbReference type="GO" id="GO:0032259">
    <property type="term" value="P:methylation"/>
    <property type="evidence" value="ECO:0007669"/>
    <property type="project" value="UniProtKB-KW"/>
</dbReference>
<dbReference type="CDD" id="cd02440">
    <property type="entry name" value="AdoMet_MTases"/>
    <property type="match status" value="2"/>
</dbReference>
<dbReference type="GO" id="GO:0008168">
    <property type="term" value="F:methyltransferase activity"/>
    <property type="evidence" value="ECO:0007669"/>
    <property type="project" value="UniProtKB-KW"/>
</dbReference>
<gene>
    <name evidence="3" type="ORF">GQ607_005260</name>
</gene>
<evidence type="ECO:0000313" key="4">
    <source>
        <dbReference type="Proteomes" id="UP000434172"/>
    </source>
</evidence>
<feature type="compositionally biased region" description="Low complexity" evidence="2">
    <location>
        <begin position="21"/>
        <end position="66"/>
    </location>
</feature>
<accession>A0A8H3ZPA6</accession>
<comment type="similarity">
    <text evidence="1">Belongs to the methyltransferase superfamily. LaeA methyltransferase family.</text>
</comment>
<sequence length="733" mass="82167">MSAVESTNAAPAVDREEETVPAATPTNAAATPGRENEAVSAATPANAAATEEEAVSVATPATVAATPGREEEASPVATPTNAALALDHEEQIVADENPFDDTASERGESTSESTQSVTASIFNYRQENGRTYHAYKDGKYTLPNDERENDRLDLQHNLFLITFDDRLGNAPPNDPGAKVGRVLDVGTGTGIWACEFGDEHPEAEVLGFDLSATFPSFTPPNVRFEVDDLEEPWIYSRKFDYIHSRMMNGCIADWDAYARKCSDNLNPGGWLEINEISLMPKSDDGTLKDDAMIFKMAKLVREATIQFGRVATDMEDIKEVLIRAGYVDVKVLKFKWPTNMWPKDARYKEIAKWSQENILGGWEPLCLATITRAHGWTKEEVLVGTMHCRNEFNDRSIHAYYPVYSAFGRKPTEAEPDFDDTESINAPSVSSSNVSLAADVMDYRMENGRTYHGYKEGKYNLPNDETENDRLELQHNLFLLTFNDQLGNAPPNDKDAKVGRVLDIGTGTGLWAVDFGDEHPETEVLGVDLSATFINPPPNVSFEVDDIEEPWTYSQKFDYIHSRMMNGCINDWEEYAAKCFDNLSPGGWVEFIETPLKPQSDDGTLPEDAQILVIADLIQEASEKAGRPTMKPDKFQSILSRAGFVDIKVLRYKWPTNTWPRTRRFKEIGTWSHENIVSGWDGLCLTILTRAFGWTKEEVDVSNELCRREFMDKTIHAYWPLYSVYGRKPLDAE</sequence>
<dbReference type="PANTHER" id="PTHR43591">
    <property type="entry name" value="METHYLTRANSFERASE"/>
    <property type="match status" value="1"/>
</dbReference>
<organism evidence="3 4">
    <name type="scientific">Colletotrichum asianum</name>
    <dbReference type="NCBI Taxonomy" id="702518"/>
    <lineage>
        <taxon>Eukaryota</taxon>
        <taxon>Fungi</taxon>
        <taxon>Dikarya</taxon>
        <taxon>Ascomycota</taxon>
        <taxon>Pezizomycotina</taxon>
        <taxon>Sordariomycetes</taxon>
        <taxon>Hypocreomycetidae</taxon>
        <taxon>Glomerellales</taxon>
        <taxon>Glomerellaceae</taxon>
        <taxon>Colletotrichum</taxon>
        <taxon>Colletotrichum gloeosporioides species complex</taxon>
    </lineage>
</organism>
<dbReference type="Gene3D" id="3.40.50.150">
    <property type="entry name" value="Vaccinia Virus protein VP39"/>
    <property type="match status" value="2"/>
</dbReference>
<feature type="region of interest" description="Disordered" evidence="2">
    <location>
        <begin position="1"/>
        <end position="78"/>
    </location>
</feature>
<keyword evidence="3" id="KW-0808">Transferase</keyword>
<name>A0A8H3ZPA6_9PEZI</name>
<dbReference type="Pfam" id="PF13489">
    <property type="entry name" value="Methyltransf_23"/>
    <property type="match status" value="2"/>
</dbReference>
<evidence type="ECO:0000313" key="3">
    <source>
        <dbReference type="EMBL" id="KAF0327399.1"/>
    </source>
</evidence>
<feature type="region of interest" description="Disordered" evidence="2">
    <location>
        <begin position="99"/>
        <end position="118"/>
    </location>
</feature>
<keyword evidence="3" id="KW-0489">Methyltransferase</keyword>
<dbReference type="SUPFAM" id="SSF53335">
    <property type="entry name" value="S-adenosyl-L-methionine-dependent methyltransferases"/>
    <property type="match status" value="2"/>
</dbReference>
<comment type="caution">
    <text evidence="3">The sequence shown here is derived from an EMBL/GenBank/DDBJ whole genome shotgun (WGS) entry which is preliminary data.</text>
</comment>
<evidence type="ECO:0000256" key="1">
    <source>
        <dbReference type="ARBA" id="ARBA00038158"/>
    </source>
</evidence>
<dbReference type="AlphaFoldDB" id="A0A8H3ZPA6"/>
<dbReference type="Proteomes" id="UP000434172">
    <property type="component" value="Unassembled WGS sequence"/>
</dbReference>
<proteinExistence type="inferred from homology"/>